<keyword evidence="3" id="KW-1185">Reference proteome</keyword>
<evidence type="ECO:0000313" key="3">
    <source>
        <dbReference type="Proteomes" id="UP001378960"/>
    </source>
</evidence>
<dbReference type="EMBL" id="BTGB01000004">
    <property type="protein sequence ID" value="GMM46642.1"/>
    <property type="molecule type" value="Genomic_DNA"/>
</dbReference>
<gene>
    <name evidence="2" type="ORF">DAPK24_032170</name>
</gene>
<comment type="caution">
    <text evidence="2">The sequence shown here is derived from an EMBL/GenBank/DDBJ whole genome shotgun (WGS) entry which is preliminary data.</text>
</comment>
<accession>A0AAV5R6N4</accession>
<sequence length="293" mass="30913">MNLTILLYSLLFTSLCAALPAPLQNYKYLAKRYDNETIPVTTSDAALTTTVLPEVETTVITDSNGNSLTTTYTLTSTVIVTLDSSSTSDVDAANKAAVVQSQTPSITNAPVASTTLPSSSTSGNEIQISDFITQLQSLGKQANVADIASLLSTSFQSSTCAVSTVTITPSWCATTSLLPSNVQLQEITMVSTDVGTTTVTVPITATMTVTYGSSTSIFTTSTNVETPIENTSVQTITKTNFITVEPTTYVTLTTTSTTYSTLPETSFATDSPSYNNGTAADNVLDMVKRANLW</sequence>
<feature type="signal peptide" evidence="1">
    <location>
        <begin position="1"/>
        <end position="18"/>
    </location>
</feature>
<name>A0AAV5R6N4_PICKL</name>
<evidence type="ECO:0000256" key="1">
    <source>
        <dbReference type="SAM" id="SignalP"/>
    </source>
</evidence>
<organism evidence="2 3">
    <name type="scientific">Pichia kluyveri</name>
    <name type="common">Yeast</name>
    <dbReference type="NCBI Taxonomy" id="36015"/>
    <lineage>
        <taxon>Eukaryota</taxon>
        <taxon>Fungi</taxon>
        <taxon>Dikarya</taxon>
        <taxon>Ascomycota</taxon>
        <taxon>Saccharomycotina</taxon>
        <taxon>Pichiomycetes</taxon>
        <taxon>Pichiales</taxon>
        <taxon>Pichiaceae</taxon>
        <taxon>Pichia</taxon>
    </lineage>
</organism>
<evidence type="ECO:0000313" key="2">
    <source>
        <dbReference type="EMBL" id="GMM46642.1"/>
    </source>
</evidence>
<proteinExistence type="predicted"/>
<reference evidence="2 3" key="1">
    <citation type="journal article" date="2023" name="Elife">
        <title>Identification of key yeast species and microbe-microbe interactions impacting larval growth of Drosophila in the wild.</title>
        <authorList>
            <person name="Mure A."/>
            <person name="Sugiura Y."/>
            <person name="Maeda R."/>
            <person name="Honda K."/>
            <person name="Sakurai N."/>
            <person name="Takahashi Y."/>
            <person name="Watada M."/>
            <person name="Katoh T."/>
            <person name="Gotoh A."/>
            <person name="Gotoh Y."/>
            <person name="Taniguchi I."/>
            <person name="Nakamura K."/>
            <person name="Hayashi T."/>
            <person name="Katayama T."/>
            <person name="Uemura T."/>
            <person name="Hattori Y."/>
        </authorList>
    </citation>
    <scope>NUCLEOTIDE SEQUENCE [LARGE SCALE GENOMIC DNA]</scope>
    <source>
        <strain evidence="2 3">PK-24</strain>
    </source>
</reference>
<protein>
    <submittedName>
        <fullName evidence="2">Uncharacterized protein</fullName>
    </submittedName>
</protein>
<dbReference type="AlphaFoldDB" id="A0AAV5R6N4"/>
<feature type="chain" id="PRO_5043955291" evidence="1">
    <location>
        <begin position="19"/>
        <end position="293"/>
    </location>
</feature>
<dbReference type="Proteomes" id="UP001378960">
    <property type="component" value="Unassembled WGS sequence"/>
</dbReference>
<keyword evidence="1" id="KW-0732">Signal</keyword>